<dbReference type="Gene3D" id="2.60.410.10">
    <property type="entry name" value="D-Ala-D-Ala carboxypeptidase, C-terminal domain"/>
    <property type="match status" value="1"/>
</dbReference>
<keyword evidence="18" id="KW-1185">Reference proteome</keyword>
<comment type="function">
    <text evidence="1">Removes C-terminal D-alanyl residues from sugar-peptide cell wall precursors.</text>
</comment>
<evidence type="ECO:0000256" key="8">
    <source>
        <dbReference type="ARBA" id="ARBA00022801"/>
    </source>
</evidence>
<evidence type="ECO:0000313" key="17">
    <source>
        <dbReference type="EMBL" id="TDT70500.1"/>
    </source>
</evidence>
<dbReference type="PANTHER" id="PTHR21581:SF6">
    <property type="entry name" value="TRAFFICKING PROTEIN PARTICLE COMPLEX SUBUNIT 12"/>
    <property type="match status" value="1"/>
</dbReference>
<keyword evidence="5 17" id="KW-0121">Carboxypeptidase</keyword>
<keyword evidence="11" id="KW-0961">Cell wall biogenesis/degradation</keyword>
<dbReference type="Proteomes" id="UP000294678">
    <property type="component" value="Unassembled WGS sequence"/>
</dbReference>
<dbReference type="AlphaFoldDB" id="A0AA46DYY9"/>
<comment type="pathway">
    <text evidence="2">Cell wall biogenesis; peptidoglycan biosynthesis.</text>
</comment>
<comment type="similarity">
    <text evidence="3 15">Belongs to the peptidase S11 family.</text>
</comment>
<comment type="caution">
    <text evidence="17">The sequence shown here is derived from an EMBL/GenBank/DDBJ whole genome shotgun (WGS) entry which is preliminary data.</text>
</comment>
<sequence>MKKIIFYIFLILNFIANADYVSKLTMDTNGNIIDSKNIYLKHPTASIAKIMTSVIVIDEIRAGNIKMDDKIKISLDAAKIGGSRISLNIGEIVTVKDLLKATLIHSANNAAYALAEYTYKDVDKFVEKMNEKAKELGLKDTKYYTPTGLPSDMTGKGMDISTAYDISKLSLEIFKNYKEIMDIVKLKTAKIKNNRYTIKTRNNFLKKNLGVIGLKTGHHDSAGYNMSVIVDRKNFDIIIVLLGAPNEKNRDEEIEKEINYVYNNYEIKTLVKKDDFIIQAKVIGGKKNTINLYAEKDYSALIKKEWKLEKTVYLPENIYAPIEKNKELGTYVIRYNNKELARIKLVNKEKMLKGNLVDEIVKKF</sequence>
<keyword evidence="7" id="KW-0732">Signal</keyword>
<comment type="catalytic activity">
    <reaction evidence="12">
        <text>Preferential cleavage: (Ac)2-L-Lys-D-Ala-|-D-Ala. Also transpeptidation of peptidyl-alanyl moieties that are N-acyl substituents of D-alanine.</text>
        <dbReference type="EC" id="3.4.16.4"/>
    </reaction>
</comment>
<evidence type="ECO:0000256" key="2">
    <source>
        <dbReference type="ARBA" id="ARBA00004752"/>
    </source>
</evidence>
<evidence type="ECO:0000256" key="10">
    <source>
        <dbReference type="ARBA" id="ARBA00022984"/>
    </source>
</evidence>
<evidence type="ECO:0000256" key="3">
    <source>
        <dbReference type="ARBA" id="ARBA00007164"/>
    </source>
</evidence>
<keyword evidence="8" id="KW-0378">Hydrolase</keyword>
<dbReference type="PANTHER" id="PTHR21581">
    <property type="entry name" value="D-ALANYL-D-ALANINE CARBOXYPEPTIDASE"/>
    <property type="match status" value="1"/>
</dbReference>
<proteinExistence type="inferred from homology"/>
<feature type="binding site" evidence="14">
    <location>
        <position position="215"/>
    </location>
    <ligand>
        <name>substrate</name>
    </ligand>
</feature>
<dbReference type="GO" id="GO:0006508">
    <property type="term" value="P:proteolysis"/>
    <property type="evidence" value="ECO:0007669"/>
    <property type="project" value="UniProtKB-KW"/>
</dbReference>
<dbReference type="SUPFAM" id="SSF69189">
    <property type="entry name" value="Penicillin-binding protein associated domain"/>
    <property type="match status" value="1"/>
</dbReference>
<dbReference type="InterPro" id="IPR018044">
    <property type="entry name" value="Peptidase_S11"/>
</dbReference>
<evidence type="ECO:0000256" key="11">
    <source>
        <dbReference type="ARBA" id="ARBA00023316"/>
    </source>
</evidence>
<evidence type="ECO:0000256" key="9">
    <source>
        <dbReference type="ARBA" id="ARBA00022960"/>
    </source>
</evidence>
<evidence type="ECO:0000256" key="5">
    <source>
        <dbReference type="ARBA" id="ARBA00022645"/>
    </source>
</evidence>
<evidence type="ECO:0000259" key="16">
    <source>
        <dbReference type="SMART" id="SM00936"/>
    </source>
</evidence>
<dbReference type="SUPFAM" id="SSF56601">
    <property type="entry name" value="beta-lactamase/transpeptidase-like"/>
    <property type="match status" value="1"/>
</dbReference>
<gene>
    <name evidence="17" type="ORF">EV215_1045</name>
</gene>
<feature type="active site" description="Acyl-ester intermediate" evidence="13">
    <location>
        <position position="46"/>
    </location>
</feature>
<dbReference type="InterPro" id="IPR012338">
    <property type="entry name" value="Beta-lactam/transpept-like"/>
</dbReference>
<dbReference type="PRINTS" id="PR00725">
    <property type="entry name" value="DADACBPTASE1"/>
</dbReference>
<dbReference type="GO" id="GO:0009002">
    <property type="term" value="F:serine-type D-Ala-D-Ala carboxypeptidase activity"/>
    <property type="evidence" value="ECO:0007669"/>
    <property type="project" value="UniProtKB-EC"/>
</dbReference>
<dbReference type="InterPro" id="IPR001967">
    <property type="entry name" value="Peptidase_S11_N"/>
</dbReference>
<dbReference type="InterPro" id="IPR012907">
    <property type="entry name" value="Peptidase_S11_C"/>
</dbReference>
<feature type="domain" description="Peptidase S11 D-Ala-D-Ala carboxypeptidase A C-terminal" evidence="16">
    <location>
        <begin position="265"/>
        <end position="353"/>
    </location>
</feature>
<reference evidence="17 18" key="1">
    <citation type="submission" date="2019-03" db="EMBL/GenBank/DDBJ databases">
        <title>Genomic Encyclopedia of Type Strains, Phase IV (KMG-IV): sequencing the most valuable type-strain genomes for metagenomic binning, comparative biology and taxonomic classification.</title>
        <authorList>
            <person name="Goeker M."/>
        </authorList>
    </citation>
    <scope>NUCLEOTIDE SEQUENCE [LARGE SCALE GENOMIC DNA]</scope>
    <source>
        <strain evidence="17 18">DSM 100055</strain>
    </source>
</reference>
<feature type="active site" description="Proton acceptor" evidence="13">
    <location>
        <position position="49"/>
    </location>
</feature>
<dbReference type="EC" id="3.4.16.4" evidence="4"/>
<dbReference type="GO" id="GO:0009252">
    <property type="term" value="P:peptidoglycan biosynthetic process"/>
    <property type="evidence" value="ECO:0007669"/>
    <property type="project" value="UniProtKB-KW"/>
</dbReference>
<evidence type="ECO:0000256" key="13">
    <source>
        <dbReference type="PIRSR" id="PIRSR618044-1"/>
    </source>
</evidence>
<dbReference type="GO" id="GO:0008360">
    <property type="term" value="P:regulation of cell shape"/>
    <property type="evidence" value="ECO:0007669"/>
    <property type="project" value="UniProtKB-KW"/>
</dbReference>
<feature type="active site" evidence="13">
    <location>
        <position position="106"/>
    </location>
</feature>
<dbReference type="EMBL" id="SOBG01000004">
    <property type="protein sequence ID" value="TDT70500.1"/>
    <property type="molecule type" value="Genomic_DNA"/>
</dbReference>
<evidence type="ECO:0000256" key="1">
    <source>
        <dbReference type="ARBA" id="ARBA00003217"/>
    </source>
</evidence>
<dbReference type="InterPro" id="IPR037167">
    <property type="entry name" value="Peptidase_S11_C_sf"/>
</dbReference>
<keyword evidence="10" id="KW-0573">Peptidoglycan synthesis</keyword>
<dbReference type="RefSeq" id="WP_134112936.1">
    <property type="nucleotide sequence ID" value="NZ_SOBG01000004.1"/>
</dbReference>
<evidence type="ECO:0000256" key="15">
    <source>
        <dbReference type="RuleBase" id="RU004016"/>
    </source>
</evidence>
<organism evidence="17 18">
    <name type="scientific">Hypnocyclicus thermotrophus</name>
    <dbReference type="NCBI Taxonomy" id="1627895"/>
    <lineage>
        <taxon>Bacteria</taxon>
        <taxon>Fusobacteriati</taxon>
        <taxon>Fusobacteriota</taxon>
        <taxon>Fusobacteriia</taxon>
        <taxon>Fusobacteriales</taxon>
        <taxon>Fusobacteriaceae</taxon>
        <taxon>Hypnocyclicus</taxon>
    </lineage>
</organism>
<evidence type="ECO:0000256" key="12">
    <source>
        <dbReference type="ARBA" id="ARBA00034000"/>
    </source>
</evidence>
<dbReference type="InterPro" id="IPR015956">
    <property type="entry name" value="Peniciliin-bd_prot_C_sf"/>
</dbReference>
<evidence type="ECO:0000256" key="4">
    <source>
        <dbReference type="ARBA" id="ARBA00012448"/>
    </source>
</evidence>
<keyword evidence="6" id="KW-0645">Protease</keyword>
<dbReference type="Pfam" id="PF00768">
    <property type="entry name" value="Peptidase_S11"/>
    <property type="match status" value="1"/>
</dbReference>
<evidence type="ECO:0000256" key="7">
    <source>
        <dbReference type="ARBA" id="ARBA00022729"/>
    </source>
</evidence>
<evidence type="ECO:0000256" key="6">
    <source>
        <dbReference type="ARBA" id="ARBA00022670"/>
    </source>
</evidence>
<dbReference type="GO" id="GO:0071555">
    <property type="term" value="P:cell wall organization"/>
    <property type="evidence" value="ECO:0007669"/>
    <property type="project" value="UniProtKB-KW"/>
</dbReference>
<dbReference type="SMART" id="SM00936">
    <property type="entry name" value="PBP5_C"/>
    <property type="match status" value="1"/>
</dbReference>
<evidence type="ECO:0000313" key="18">
    <source>
        <dbReference type="Proteomes" id="UP000294678"/>
    </source>
</evidence>
<evidence type="ECO:0000256" key="14">
    <source>
        <dbReference type="PIRSR" id="PIRSR618044-2"/>
    </source>
</evidence>
<keyword evidence="9" id="KW-0133">Cell shape</keyword>
<protein>
    <recommendedName>
        <fullName evidence="4">serine-type D-Ala-D-Ala carboxypeptidase</fullName>
        <ecNumber evidence="4">3.4.16.4</ecNumber>
    </recommendedName>
</protein>
<dbReference type="Pfam" id="PF07943">
    <property type="entry name" value="PBP5_C"/>
    <property type="match status" value="1"/>
</dbReference>
<accession>A0AA46DYY9</accession>
<name>A0AA46DYY9_9FUSO</name>
<dbReference type="Gene3D" id="3.40.710.10">
    <property type="entry name" value="DD-peptidase/beta-lactamase superfamily"/>
    <property type="match status" value="1"/>
</dbReference>